<evidence type="ECO:0000313" key="3">
    <source>
        <dbReference type="EMBL" id="THG17989.1"/>
    </source>
</evidence>
<reference evidence="3 4" key="1">
    <citation type="journal article" date="2018" name="Proc. Natl. Acad. Sci. U.S.A.">
        <title>Draft genome sequence of Camellia sinensis var. sinensis provides insights into the evolution of the tea genome and tea quality.</title>
        <authorList>
            <person name="Wei C."/>
            <person name="Yang H."/>
            <person name="Wang S."/>
            <person name="Zhao J."/>
            <person name="Liu C."/>
            <person name="Gao L."/>
            <person name="Xia E."/>
            <person name="Lu Y."/>
            <person name="Tai Y."/>
            <person name="She G."/>
            <person name="Sun J."/>
            <person name="Cao H."/>
            <person name="Tong W."/>
            <person name="Gao Q."/>
            <person name="Li Y."/>
            <person name="Deng W."/>
            <person name="Jiang X."/>
            <person name="Wang W."/>
            <person name="Chen Q."/>
            <person name="Zhang S."/>
            <person name="Li H."/>
            <person name="Wu J."/>
            <person name="Wang P."/>
            <person name="Li P."/>
            <person name="Shi C."/>
            <person name="Zheng F."/>
            <person name="Jian J."/>
            <person name="Huang B."/>
            <person name="Shan D."/>
            <person name="Shi M."/>
            <person name="Fang C."/>
            <person name="Yue Y."/>
            <person name="Li F."/>
            <person name="Li D."/>
            <person name="Wei S."/>
            <person name="Han B."/>
            <person name="Jiang C."/>
            <person name="Yin Y."/>
            <person name="Xia T."/>
            <person name="Zhang Z."/>
            <person name="Bennetzen J.L."/>
            <person name="Zhao S."/>
            <person name="Wan X."/>
        </authorList>
    </citation>
    <scope>NUCLEOTIDE SEQUENCE [LARGE SCALE GENOMIC DNA]</scope>
    <source>
        <strain evidence="4">cv. Shuchazao</strain>
        <tissue evidence="3">Leaf</tissue>
    </source>
</reference>
<dbReference type="InterPro" id="IPR036047">
    <property type="entry name" value="F-box-like_dom_sf"/>
</dbReference>
<dbReference type="EMBL" id="SDRB02003290">
    <property type="protein sequence ID" value="THG17989.1"/>
    <property type="molecule type" value="Genomic_DNA"/>
</dbReference>
<name>A0A4S4EMU5_CAMSN</name>
<sequence length="248" mass="27647">MSDIGGVSRRSLDMKFLKLRSRRVVQDCTVAMAASPPEEAGEIDDGLRQSCWVNMPQELMREVLMRIEAAESCWPMRRNVVACAGVCRSWREIMKEIVGTPEVSGKLTFPISVKQPGPRDSLLQCFIKRNRSTQTYHLYLNLTRALADNGKFILAARKVRHPTCTDYNISLHADNMSRGSSKYIGKLKSNFLGTKFVIYDGLPPHAGAKTMKSSSTRLVGSKQVSPRVPAGNYPVAHISYELNVLGSR</sequence>
<accession>A0A4S4EMU5</accession>
<dbReference type="SUPFAM" id="SSF81383">
    <property type="entry name" value="F-box domain"/>
    <property type="match status" value="1"/>
</dbReference>
<gene>
    <name evidence="3" type="ORF">TEA_011605</name>
</gene>
<evidence type="ECO:0000259" key="2">
    <source>
        <dbReference type="Pfam" id="PF01167"/>
    </source>
</evidence>
<dbReference type="Proteomes" id="UP000306102">
    <property type="component" value="Unassembled WGS sequence"/>
</dbReference>
<dbReference type="PANTHER" id="PTHR16517">
    <property type="entry name" value="TUBBY-RELATED"/>
    <property type="match status" value="1"/>
</dbReference>
<proteinExistence type="inferred from homology"/>
<dbReference type="PRINTS" id="PR01573">
    <property type="entry name" value="SUPERTUBBY"/>
</dbReference>
<dbReference type="AlphaFoldDB" id="A0A4S4EMU5"/>
<dbReference type="InterPro" id="IPR025659">
    <property type="entry name" value="Tubby-like_C"/>
</dbReference>
<dbReference type="Pfam" id="PF01167">
    <property type="entry name" value="Tub"/>
    <property type="match status" value="1"/>
</dbReference>
<dbReference type="Gene3D" id="3.20.90.10">
    <property type="entry name" value="Tubby Protein, Chain A"/>
    <property type="match status" value="1"/>
</dbReference>
<keyword evidence="4" id="KW-1185">Reference proteome</keyword>
<dbReference type="SUPFAM" id="SSF54518">
    <property type="entry name" value="Tubby C-terminal domain-like"/>
    <property type="match status" value="1"/>
</dbReference>
<protein>
    <recommendedName>
        <fullName evidence="2">Tubby C-terminal domain-containing protein</fullName>
    </recommendedName>
</protein>
<dbReference type="PANTHER" id="PTHR16517:SF158">
    <property type="entry name" value="TUBBY-LIKE F-BOX PROTEIN 9"/>
    <property type="match status" value="1"/>
</dbReference>
<dbReference type="InterPro" id="IPR000007">
    <property type="entry name" value="Tubby_C"/>
</dbReference>
<organism evidence="3 4">
    <name type="scientific">Camellia sinensis var. sinensis</name>
    <name type="common">China tea</name>
    <dbReference type="NCBI Taxonomy" id="542762"/>
    <lineage>
        <taxon>Eukaryota</taxon>
        <taxon>Viridiplantae</taxon>
        <taxon>Streptophyta</taxon>
        <taxon>Embryophyta</taxon>
        <taxon>Tracheophyta</taxon>
        <taxon>Spermatophyta</taxon>
        <taxon>Magnoliopsida</taxon>
        <taxon>eudicotyledons</taxon>
        <taxon>Gunneridae</taxon>
        <taxon>Pentapetalae</taxon>
        <taxon>asterids</taxon>
        <taxon>Ericales</taxon>
        <taxon>Theaceae</taxon>
        <taxon>Camellia</taxon>
    </lineage>
</organism>
<feature type="domain" description="Tubby C-terminal" evidence="2">
    <location>
        <begin position="113"/>
        <end position="248"/>
    </location>
</feature>
<evidence type="ECO:0000313" key="4">
    <source>
        <dbReference type="Proteomes" id="UP000306102"/>
    </source>
</evidence>
<dbReference type="CDD" id="cd22153">
    <property type="entry name" value="F-box_AtTLP-like"/>
    <property type="match status" value="1"/>
</dbReference>
<comment type="similarity">
    <text evidence="1">Belongs to the TUB family.</text>
</comment>
<evidence type="ECO:0000256" key="1">
    <source>
        <dbReference type="ARBA" id="ARBA00007129"/>
    </source>
</evidence>
<comment type="caution">
    <text evidence="3">The sequence shown here is derived from an EMBL/GenBank/DDBJ whole genome shotgun (WGS) entry which is preliminary data.</text>
</comment>